<dbReference type="EMBL" id="ML987189">
    <property type="protein sequence ID" value="KAF2255927.1"/>
    <property type="molecule type" value="Genomic_DNA"/>
</dbReference>
<evidence type="ECO:0000313" key="2">
    <source>
        <dbReference type="EMBL" id="KAF2255927.1"/>
    </source>
</evidence>
<feature type="region of interest" description="Disordered" evidence="1">
    <location>
        <begin position="71"/>
        <end position="200"/>
    </location>
</feature>
<feature type="compositionally biased region" description="Basic residues" evidence="1">
    <location>
        <begin position="1"/>
        <end position="11"/>
    </location>
</feature>
<evidence type="ECO:0000313" key="3">
    <source>
        <dbReference type="Proteomes" id="UP000800094"/>
    </source>
</evidence>
<feature type="region of interest" description="Disordered" evidence="1">
    <location>
        <begin position="1"/>
        <end position="43"/>
    </location>
</feature>
<sequence>MSQHHSFHSSPKHSTFPRLSSSTTHIPRSTTTLTVPSSNSISNQKHFTMGNCLASLCPRVEISKDPATRKVSVKLQQHGDEKSPATAKVLPTPERIGDRTLGDPEERPGSARKTDAANAEDAAVAENGNVTRSGEVERPPVNWREAAARAAEARAEAREQQAGSMGAGLGGRERMTLQQMLQQTRREERRGRESEVRTGV</sequence>
<protein>
    <submittedName>
        <fullName evidence="2">Uncharacterized protein</fullName>
    </submittedName>
</protein>
<dbReference type="GeneID" id="54587637"/>
<feature type="compositionally biased region" description="Polar residues" evidence="1">
    <location>
        <begin position="12"/>
        <end position="43"/>
    </location>
</feature>
<name>A0A6A6J0T3_9PLEO</name>
<proteinExistence type="predicted"/>
<reference evidence="2" key="1">
    <citation type="journal article" date="2020" name="Stud. Mycol.">
        <title>101 Dothideomycetes genomes: a test case for predicting lifestyles and emergence of pathogens.</title>
        <authorList>
            <person name="Haridas S."/>
            <person name="Albert R."/>
            <person name="Binder M."/>
            <person name="Bloem J."/>
            <person name="Labutti K."/>
            <person name="Salamov A."/>
            <person name="Andreopoulos B."/>
            <person name="Baker S."/>
            <person name="Barry K."/>
            <person name="Bills G."/>
            <person name="Bluhm B."/>
            <person name="Cannon C."/>
            <person name="Castanera R."/>
            <person name="Culley D."/>
            <person name="Daum C."/>
            <person name="Ezra D."/>
            <person name="Gonzalez J."/>
            <person name="Henrissat B."/>
            <person name="Kuo A."/>
            <person name="Liang C."/>
            <person name="Lipzen A."/>
            <person name="Lutzoni F."/>
            <person name="Magnuson J."/>
            <person name="Mondo S."/>
            <person name="Nolan M."/>
            <person name="Ohm R."/>
            <person name="Pangilinan J."/>
            <person name="Park H.-J."/>
            <person name="Ramirez L."/>
            <person name="Alfaro M."/>
            <person name="Sun H."/>
            <person name="Tritt A."/>
            <person name="Yoshinaga Y."/>
            <person name="Zwiers L.-H."/>
            <person name="Turgeon B."/>
            <person name="Goodwin S."/>
            <person name="Spatafora J."/>
            <person name="Crous P."/>
            <person name="Grigoriev I."/>
        </authorList>
    </citation>
    <scope>NUCLEOTIDE SEQUENCE</scope>
    <source>
        <strain evidence="2">CBS 122368</strain>
    </source>
</reference>
<dbReference type="AlphaFoldDB" id="A0A6A6J0T3"/>
<dbReference type="Proteomes" id="UP000800094">
    <property type="component" value="Unassembled WGS sequence"/>
</dbReference>
<accession>A0A6A6J0T3</accession>
<dbReference type="RefSeq" id="XP_033690931.1">
    <property type="nucleotide sequence ID" value="XM_033834307.1"/>
</dbReference>
<organism evidence="2 3">
    <name type="scientific">Trematosphaeria pertusa</name>
    <dbReference type="NCBI Taxonomy" id="390896"/>
    <lineage>
        <taxon>Eukaryota</taxon>
        <taxon>Fungi</taxon>
        <taxon>Dikarya</taxon>
        <taxon>Ascomycota</taxon>
        <taxon>Pezizomycotina</taxon>
        <taxon>Dothideomycetes</taxon>
        <taxon>Pleosporomycetidae</taxon>
        <taxon>Pleosporales</taxon>
        <taxon>Massarineae</taxon>
        <taxon>Trematosphaeriaceae</taxon>
        <taxon>Trematosphaeria</taxon>
    </lineage>
</organism>
<keyword evidence="3" id="KW-1185">Reference proteome</keyword>
<gene>
    <name evidence="2" type="ORF">BU26DRAFT_573748</name>
</gene>
<feature type="compositionally biased region" description="Low complexity" evidence="1">
    <location>
        <begin position="116"/>
        <end position="127"/>
    </location>
</feature>
<feature type="compositionally biased region" description="Basic and acidic residues" evidence="1">
    <location>
        <begin position="95"/>
        <end position="115"/>
    </location>
</feature>
<evidence type="ECO:0000256" key="1">
    <source>
        <dbReference type="SAM" id="MobiDB-lite"/>
    </source>
</evidence>
<feature type="compositionally biased region" description="Basic and acidic residues" evidence="1">
    <location>
        <begin position="184"/>
        <end position="200"/>
    </location>
</feature>